<dbReference type="Proteomes" id="UP001321498">
    <property type="component" value="Chromosome"/>
</dbReference>
<evidence type="ECO:0000313" key="2">
    <source>
        <dbReference type="Proteomes" id="UP001321498"/>
    </source>
</evidence>
<keyword evidence="2" id="KW-1185">Reference proteome</keyword>
<sequence length="82" mass="9186">MTDEAAVWLVNGTPARMVWDGVRYRVTDTPTPLTEDAWCPALTHAAARIIGWRFQGTTAGGQSMMFDIVEGDQGWRVLRVYD</sequence>
<gene>
    <name evidence="1" type="ORF">GCM10025866_33120</name>
</gene>
<accession>A0ABM8GGC1</accession>
<evidence type="ECO:0000313" key="1">
    <source>
        <dbReference type="EMBL" id="BDZ47403.1"/>
    </source>
</evidence>
<reference evidence="2" key="1">
    <citation type="journal article" date="2019" name="Int. J. Syst. Evol. Microbiol.">
        <title>The Global Catalogue of Microorganisms (GCM) 10K type strain sequencing project: providing services to taxonomists for standard genome sequencing and annotation.</title>
        <authorList>
            <consortium name="The Broad Institute Genomics Platform"/>
            <consortium name="The Broad Institute Genome Sequencing Center for Infectious Disease"/>
            <person name="Wu L."/>
            <person name="Ma J."/>
        </authorList>
    </citation>
    <scope>NUCLEOTIDE SEQUENCE [LARGE SCALE GENOMIC DNA]</scope>
    <source>
        <strain evidence="2">NBRC 108725</strain>
    </source>
</reference>
<name>A0ABM8GGC1_9MICO</name>
<protein>
    <submittedName>
        <fullName evidence="1">Uncharacterized protein</fullName>
    </submittedName>
</protein>
<organism evidence="1 2">
    <name type="scientific">Naasia aerilata</name>
    <dbReference type="NCBI Taxonomy" id="1162966"/>
    <lineage>
        <taxon>Bacteria</taxon>
        <taxon>Bacillati</taxon>
        <taxon>Actinomycetota</taxon>
        <taxon>Actinomycetes</taxon>
        <taxon>Micrococcales</taxon>
        <taxon>Microbacteriaceae</taxon>
        <taxon>Naasia</taxon>
    </lineage>
</organism>
<proteinExistence type="predicted"/>
<dbReference type="EMBL" id="AP027731">
    <property type="protein sequence ID" value="BDZ47403.1"/>
    <property type="molecule type" value="Genomic_DNA"/>
</dbReference>